<name>A0A653BJ16_CALMS</name>
<dbReference type="EMBL" id="CAACVG010001674">
    <property type="protein sequence ID" value="VEN35531.1"/>
    <property type="molecule type" value="Genomic_DNA"/>
</dbReference>
<evidence type="ECO:0000313" key="2">
    <source>
        <dbReference type="EMBL" id="VEN35531.1"/>
    </source>
</evidence>
<evidence type="ECO:0000313" key="3">
    <source>
        <dbReference type="EMBL" id="VEN35532.1"/>
    </source>
</evidence>
<sequence>MYLKMQPCSTPYGRTINSASMMILLVTVVIRMQLEIICDIVSKS</sequence>
<dbReference type="AlphaFoldDB" id="A0A653BJ16"/>
<reference evidence="3 5" key="1">
    <citation type="submission" date="2019-01" db="EMBL/GenBank/DDBJ databases">
        <authorList>
            <person name="Sayadi A."/>
        </authorList>
    </citation>
    <scope>NUCLEOTIDE SEQUENCE [LARGE SCALE GENOMIC DNA]</scope>
</reference>
<accession>A0A653BJ16</accession>
<evidence type="ECO:0000313" key="1">
    <source>
        <dbReference type="EMBL" id="VEN35530.1"/>
    </source>
</evidence>
<protein>
    <submittedName>
        <fullName evidence="3">Uncharacterized protein</fullName>
    </submittedName>
</protein>
<keyword evidence="5" id="KW-1185">Reference proteome</keyword>
<evidence type="ECO:0000313" key="5">
    <source>
        <dbReference type="Proteomes" id="UP000410492"/>
    </source>
</evidence>
<organism evidence="3 5">
    <name type="scientific">Callosobruchus maculatus</name>
    <name type="common">Southern cowpea weevil</name>
    <name type="synonym">Pulse bruchid</name>
    <dbReference type="NCBI Taxonomy" id="64391"/>
    <lineage>
        <taxon>Eukaryota</taxon>
        <taxon>Metazoa</taxon>
        <taxon>Ecdysozoa</taxon>
        <taxon>Arthropoda</taxon>
        <taxon>Hexapoda</taxon>
        <taxon>Insecta</taxon>
        <taxon>Pterygota</taxon>
        <taxon>Neoptera</taxon>
        <taxon>Endopterygota</taxon>
        <taxon>Coleoptera</taxon>
        <taxon>Polyphaga</taxon>
        <taxon>Cucujiformia</taxon>
        <taxon>Chrysomeloidea</taxon>
        <taxon>Chrysomelidae</taxon>
        <taxon>Bruchinae</taxon>
        <taxon>Bruchini</taxon>
        <taxon>Callosobruchus</taxon>
    </lineage>
</organism>
<dbReference type="EMBL" id="CAACVG010001674">
    <property type="protein sequence ID" value="VEN35530.1"/>
    <property type="molecule type" value="Genomic_DNA"/>
</dbReference>
<dbReference type="EMBL" id="CAACVG010001674">
    <property type="protein sequence ID" value="VEN35532.1"/>
    <property type="molecule type" value="Genomic_DNA"/>
</dbReference>
<proteinExistence type="predicted"/>
<dbReference type="EMBL" id="CAACVG010001674">
    <property type="protein sequence ID" value="VEN35533.1"/>
    <property type="molecule type" value="Genomic_DNA"/>
</dbReference>
<evidence type="ECO:0000313" key="4">
    <source>
        <dbReference type="EMBL" id="VEN35533.1"/>
    </source>
</evidence>
<gene>
    <name evidence="1" type="ORF">CALMAC_LOCUS1425</name>
    <name evidence="2" type="ORF">CALMAC_LOCUS1426</name>
    <name evidence="3" type="ORF">CALMAC_LOCUS1427</name>
    <name evidence="4" type="ORF">CALMAC_LOCUS1428</name>
</gene>
<dbReference type="Proteomes" id="UP000410492">
    <property type="component" value="Unassembled WGS sequence"/>
</dbReference>